<dbReference type="InterPro" id="IPR001796">
    <property type="entry name" value="DHFR_dom"/>
</dbReference>
<dbReference type="PROSITE" id="PS51330">
    <property type="entry name" value="DHFR_2"/>
    <property type="match status" value="1"/>
</dbReference>
<evidence type="ECO:0000256" key="1">
    <source>
        <dbReference type="ARBA" id="ARBA00004903"/>
    </source>
</evidence>
<dbReference type="Proteomes" id="UP000215694">
    <property type="component" value="Unassembled WGS sequence"/>
</dbReference>
<dbReference type="UniPathway" id="UPA00077">
    <property type="reaction ID" value="UER00158"/>
</dbReference>
<dbReference type="AlphaFoldDB" id="A0A371J9G3"/>
<dbReference type="RefSeq" id="WP_094367982.1">
    <property type="nucleotide sequence ID" value="NZ_NOJY02000002.1"/>
</dbReference>
<dbReference type="GO" id="GO:0046452">
    <property type="term" value="P:dihydrofolate metabolic process"/>
    <property type="evidence" value="ECO:0007669"/>
    <property type="project" value="TreeGrafter"/>
</dbReference>
<dbReference type="PANTHER" id="PTHR48069:SF3">
    <property type="entry name" value="DIHYDROFOLATE REDUCTASE"/>
    <property type="match status" value="1"/>
</dbReference>
<dbReference type="GO" id="GO:0050661">
    <property type="term" value="F:NADP binding"/>
    <property type="evidence" value="ECO:0007669"/>
    <property type="project" value="InterPro"/>
</dbReference>
<dbReference type="GO" id="GO:0004146">
    <property type="term" value="F:dihydrofolate reductase activity"/>
    <property type="evidence" value="ECO:0007669"/>
    <property type="project" value="UniProtKB-EC"/>
</dbReference>
<reference evidence="8 9" key="1">
    <citation type="journal article" date="2017" name="Genome Announc.">
        <title>Draft Genome Sequence of Romboutsia weinsteinii sp. nov. Strain CCRI-19649(T) Isolated from Surface Water.</title>
        <authorList>
            <person name="Maheux A.F."/>
            <person name="Boudreau D.K."/>
            <person name="Berube E."/>
            <person name="Boissinot M."/>
            <person name="Cantin P."/>
            <person name="Raymond F."/>
            <person name="Corbeil J."/>
            <person name="Omar R.F."/>
            <person name="Bergeron M.G."/>
        </authorList>
    </citation>
    <scope>NUCLEOTIDE SEQUENCE [LARGE SCALE GENOMIC DNA]</scope>
    <source>
        <strain evidence="8 9">CCRI-19649</strain>
    </source>
</reference>
<dbReference type="Gene3D" id="3.40.430.10">
    <property type="entry name" value="Dihydrofolate Reductase, subunit A"/>
    <property type="match status" value="1"/>
</dbReference>
<dbReference type="SUPFAM" id="SSF53597">
    <property type="entry name" value="Dihydrofolate reductase-like"/>
    <property type="match status" value="1"/>
</dbReference>
<dbReference type="OrthoDB" id="9804315at2"/>
<dbReference type="GO" id="GO:0006730">
    <property type="term" value="P:one-carbon metabolic process"/>
    <property type="evidence" value="ECO:0007669"/>
    <property type="project" value="UniProtKB-KW"/>
</dbReference>
<dbReference type="EC" id="1.5.1.3" evidence="3"/>
<dbReference type="PANTHER" id="PTHR48069">
    <property type="entry name" value="DIHYDROFOLATE REDUCTASE"/>
    <property type="match status" value="1"/>
</dbReference>
<dbReference type="GO" id="GO:0046655">
    <property type="term" value="P:folic acid metabolic process"/>
    <property type="evidence" value="ECO:0007669"/>
    <property type="project" value="TreeGrafter"/>
</dbReference>
<dbReference type="GO" id="GO:0046654">
    <property type="term" value="P:tetrahydrofolate biosynthetic process"/>
    <property type="evidence" value="ECO:0007669"/>
    <property type="project" value="UniProtKB-UniPathway"/>
</dbReference>
<protein>
    <recommendedName>
        <fullName evidence="3">dihydrofolate reductase</fullName>
        <ecNumber evidence="3">1.5.1.3</ecNumber>
    </recommendedName>
</protein>
<dbReference type="EMBL" id="NOJY02000002">
    <property type="protein sequence ID" value="RDY29353.1"/>
    <property type="molecule type" value="Genomic_DNA"/>
</dbReference>
<dbReference type="InterPro" id="IPR024072">
    <property type="entry name" value="DHFR-like_dom_sf"/>
</dbReference>
<dbReference type="PRINTS" id="PR00070">
    <property type="entry name" value="DHFR"/>
</dbReference>
<evidence type="ECO:0000256" key="4">
    <source>
        <dbReference type="ARBA" id="ARBA00022563"/>
    </source>
</evidence>
<feature type="domain" description="DHFR" evidence="7">
    <location>
        <begin position="1"/>
        <end position="162"/>
    </location>
</feature>
<organism evidence="8 9">
    <name type="scientific">Romboutsia weinsteinii</name>
    <dbReference type="NCBI Taxonomy" id="2020949"/>
    <lineage>
        <taxon>Bacteria</taxon>
        <taxon>Bacillati</taxon>
        <taxon>Bacillota</taxon>
        <taxon>Clostridia</taxon>
        <taxon>Peptostreptococcales</taxon>
        <taxon>Peptostreptococcaceae</taxon>
        <taxon>Romboutsia</taxon>
    </lineage>
</organism>
<evidence type="ECO:0000256" key="3">
    <source>
        <dbReference type="ARBA" id="ARBA00012856"/>
    </source>
</evidence>
<proteinExistence type="inferred from homology"/>
<name>A0A371J9G3_9FIRM</name>
<dbReference type="GO" id="GO:0005829">
    <property type="term" value="C:cytosol"/>
    <property type="evidence" value="ECO:0007669"/>
    <property type="project" value="TreeGrafter"/>
</dbReference>
<keyword evidence="6" id="KW-0560">Oxidoreductase</keyword>
<keyword evidence="9" id="KW-1185">Reference proteome</keyword>
<evidence type="ECO:0000313" key="8">
    <source>
        <dbReference type="EMBL" id="RDY29353.1"/>
    </source>
</evidence>
<evidence type="ECO:0000259" key="7">
    <source>
        <dbReference type="PROSITE" id="PS51330"/>
    </source>
</evidence>
<gene>
    <name evidence="8" type="ORF">CHL78_001245</name>
</gene>
<comment type="caution">
    <text evidence="8">The sequence shown here is derived from an EMBL/GenBank/DDBJ whole genome shotgun (WGS) entry which is preliminary data.</text>
</comment>
<accession>A0A371J9G3</accession>
<sequence length="162" mass="18321">MIKIIVAVDKEGAIGKDNDLLYNIKDDLKNFKELTTGNIVVMGKNTWNSLPIKPLPNRENIVLSNSIDSIEGAKVMKSLEEVKEYIDDLDKDTYIIGGAAVYNEAIEKKLVDEAHVTFVDDEYKDADTFISINKLKSILPKQSHICNFKEEDLKAEYVVLRD</sequence>
<evidence type="ECO:0000256" key="5">
    <source>
        <dbReference type="ARBA" id="ARBA00022857"/>
    </source>
</evidence>
<dbReference type="InterPro" id="IPR012259">
    <property type="entry name" value="DHFR"/>
</dbReference>
<evidence type="ECO:0000256" key="2">
    <source>
        <dbReference type="ARBA" id="ARBA00009539"/>
    </source>
</evidence>
<keyword evidence="5" id="KW-0521">NADP</keyword>
<dbReference type="CDD" id="cd00209">
    <property type="entry name" value="DHFR"/>
    <property type="match status" value="1"/>
</dbReference>
<comment type="similarity">
    <text evidence="2">Belongs to the dihydrofolate reductase family.</text>
</comment>
<evidence type="ECO:0000313" key="9">
    <source>
        <dbReference type="Proteomes" id="UP000215694"/>
    </source>
</evidence>
<keyword evidence="4" id="KW-0554">One-carbon metabolism</keyword>
<dbReference type="Pfam" id="PF00186">
    <property type="entry name" value="DHFR_1"/>
    <property type="match status" value="1"/>
</dbReference>
<evidence type="ECO:0000256" key="6">
    <source>
        <dbReference type="ARBA" id="ARBA00023002"/>
    </source>
</evidence>
<comment type="pathway">
    <text evidence="1">Cofactor biosynthesis; tetrahydrofolate biosynthesis; 5,6,7,8-tetrahydrofolate from 7,8-dihydrofolate: step 1/1.</text>
</comment>